<dbReference type="EMBL" id="BPLQ01002442">
    <property type="protein sequence ID" value="GIX92925.1"/>
    <property type="molecule type" value="Genomic_DNA"/>
</dbReference>
<keyword evidence="3" id="KW-1185">Reference proteome</keyword>
<feature type="coiled-coil region" evidence="1">
    <location>
        <begin position="331"/>
        <end position="358"/>
    </location>
</feature>
<comment type="caution">
    <text evidence="2">The sequence shown here is derived from an EMBL/GenBank/DDBJ whole genome shotgun (WGS) entry which is preliminary data.</text>
</comment>
<dbReference type="AlphaFoldDB" id="A0AAV4P8L6"/>
<keyword evidence="1" id="KW-0175">Coiled coil</keyword>
<dbReference type="GO" id="GO:0051225">
    <property type="term" value="P:spindle assembly"/>
    <property type="evidence" value="ECO:0007669"/>
    <property type="project" value="InterPro"/>
</dbReference>
<name>A0AAV4P8L6_9ARAC</name>
<evidence type="ECO:0000256" key="1">
    <source>
        <dbReference type="SAM" id="Coils"/>
    </source>
</evidence>
<sequence length="580" mass="67895">MSSVEQKLQNWLVNETNILTETNLEKVLDIPTLSLLTQGKNKKIWEYIVTHVRSRYSVQKIRCILKLKRDLKNPEKYLEPSSIADLSTLHHEISKAKDKQRFLKHSLSITQADILSTQQDIQNIRDKTDKVHQKSAILYLITLQYHEKTALLNSLHCKLSTHFSDGIYKQNAKLNIESTIKKTHSKHMGEINSKIEYLLPQTQSLVVKKFKNPSASKIHTFNLQKNAEQVFKGVLMSDMLIVLKEFTKMSYANIIKILSENIIVKSTNDSQKRNSEKLLQKMKLNYIACSFAVKKLNNDIYKLCSEKESLLTIRLKSSEDQYQLLNKIAENEALNESIRYLEETLKQEQVNIKLLKETISLEPVTIKDIEAMQNKFYNDFDMMCLLQKSVPNMLDYTLRCFMDLHKFANEEVFSEVSPTLLEYPHELKSELKFEIEILWNVLKKKNIIKSMLQEPLPIEQSIPDVFWNLIDVAQFQNLLVVCQNVRSIKNYVSSNQKMELEFDEKRLLEVHQQYHNLVDTLIKMQTELNKCDKELESGLFLKNAVEIAFQEWWEQNAQHVANIEYEDKTLKMWQDILSAI</sequence>
<protein>
    <recommendedName>
        <fullName evidence="4">HAUS augmin-like complex subunit 5</fullName>
    </recommendedName>
</protein>
<evidence type="ECO:0008006" key="4">
    <source>
        <dbReference type="Google" id="ProtNLM"/>
    </source>
</evidence>
<organism evidence="2 3">
    <name type="scientific">Caerostris darwini</name>
    <dbReference type="NCBI Taxonomy" id="1538125"/>
    <lineage>
        <taxon>Eukaryota</taxon>
        <taxon>Metazoa</taxon>
        <taxon>Ecdysozoa</taxon>
        <taxon>Arthropoda</taxon>
        <taxon>Chelicerata</taxon>
        <taxon>Arachnida</taxon>
        <taxon>Araneae</taxon>
        <taxon>Araneomorphae</taxon>
        <taxon>Entelegynae</taxon>
        <taxon>Araneoidea</taxon>
        <taxon>Araneidae</taxon>
        <taxon>Caerostris</taxon>
    </lineage>
</organism>
<dbReference type="Proteomes" id="UP001054837">
    <property type="component" value="Unassembled WGS sequence"/>
</dbReference>
<dbReference type="GO" id="GO:0070652">
    <property type="term" value="C:HAUS complex"/>
    <property type="evidence" value="ECO:0007669"/>
    <property type="project" value="InterPro"/>
</dbReference>
<proteinExistence type="predicted"/>
<accession>A0AAV4P8L6</accession>
<gene>
    <name evidence="2" type="primary">AVEN_146109_1</name>
    <name evidence="2" type="ORF">CDAR_594941</name>
</gene>
<evidence type="ECO:0000313" key="3">
    <source>
        <dbReference type="Proteomes" id="UP001054837"/>
    </source>
</evidence>
<dbReference type="Pfam" id="PF14817">
    <property type="entry name" value="HAUS5"/>
    <property type="match status" value="1"/>
</dbReference>
<evidence type="ECO:0000313" key="2">
    <source>
        <dbReference type="EMBL" id="GIX92925.1"/>
    </source>
</evidence>
<dbReference type="InterPro" id="IPR029131">
    <property type="entry name" value="HAUS5"/>
</dbReference>
<reference evidence="2 3" key="1">
    <citation type="submission" date="2021-06" db="EMBL/GenBank/DDBJ databases">
        <title>Caerostris darwini draft genome.</title>
        <authorList>
            <person name="Kono N."/>
            <person name="Arakawa K."/>
        </authorList>
    </citation>
    <scope>NUCLEOTIDE SEQUENCE [LARGE SCALE GENOMIC DNA]</scope>
</reference>